<sequence>MARVIDSSAWIEWLSKTATGVQMNAQIPQISDCIVPTIVQLEVFKWLERERNTSEAQGFLAYTTFGQVFVLDTNIAQEAARLSVEFKLSTADAIIYATARLSDSDLLTCDRHFEHLPHVTYVQKSGAKR</sequence>
<evidence type="ECO:0000259" key="1">
    <source>
        <dbReference type="Pfam" id="PF01850"/>
    </source>
</evidence>
<dbReference type="InterPro" id="IPR051619">
    <property type="entry name" value="TypeII_TA_RNase_PINc/VapC"/>
</dbReference>
<comment type="caution">
    <text evidence="2">The sequence shown here is derived from an EMBL/GenBank/DDBJ whole genome shotgun (WGS) entry which is preliminary data.</text>
</comment>
<proteinExistence type="predicted"/>
<protein>
    <submittedName>
        <fullName evidence="2">Type II toxin-antitoxin system VapC family toxin</fullName>
    </submittedName>
</protein>
<dbReference type="SUPFAM" id="SSF88723">
    <property type="entry name" value="PIN domain-like"/>
    <property type="match status" value="1"/>
</dbReference>
<dbReference type="InterPro" id="IPR029060">
    <property type="entry name" value="PIN-like_dom_sf"/>
</dbReference>
<accession>A0A6A1TSJ8</accession>
<gene>
    <name evidence="2" type="ORF">F4V91_11510</name>
</gene>
<evidence type="ECO:0000313" key="2">
    <source>
        <dbReference type="EMBL" id="KAB1086995.1"/>
    </source>
</evidence>
<dbReference type="AlphaFoldDB" id="A0A6A1TSJ8"/>
<dbReference type="PANTHER" id="PTHR35901:SF1">
    <property type="entry name" value="EXONUCLEASE VAPC9"/>
    <property type="match status" value="1"/>
</dbReference>
<reference evidence="2 3" key="1">
    <citation type="submission" date="2019-09" db="EMBL/GenBank/DDBJ databases">
        <title>Genome sequencing of Ng87 strain.</title>
        <authorList>
            <person name="Karasev E.S."/>
            <person name="Andronov E."/>
        </authorList>
    </citation>
    <scope>NUCLEOTIDE SEQUENCE [LARGE SCALE GENOMIC DNA]</scope>
    <source>
        <strain evidence="2 3">Ng87</strain>
    </source>
</reference>
<feature type="domain" description="PIN" evidence="1">
    <location>
        <begin position="4"/>
        <end position="117"/>
    </location>
</feature>
<evidence type="ECO:0000313" key="3">
    <source>
        <dbReference type="Proteomes" id="UP000386575"/>
    </source>
</evidence>
<name>A0A6A1TSJ8_NEOGA</name>
<dbReference type="EMBL" id="VZUL01000002">
    <property type="protein sequence ID" value="KAB1086995.1"/>
    <property type="molecule type" value="Genomic_DNA"/>
</dbReference>
<dbReference type="CDD" id="cd18686">
    <property type="entry name" value="PIN_VapC-like"/>
    <property type="match status" value="1"/>
</dbReference>
<organism evidence="2 3">
    <name type="scientific">Neorhizobium galegae</name>
    <name type="common">Rhizobium galegae</name>
    <dbReference type="NCBI Taxonomy" id="399"/>
    <lineage>
        <taxon>Bacteria</taxon>
        <taxon>Pseudomonadati</taxon>
        <taxon>Pseudomonadota</taxon>
        <taxon>Alphaproteobacteria</taxon>
        <taxon>Hyphomicrobiales</taxon>
        <taxon>Rhizobiaceae</taxon>
        <taxon>Rhizobium/Agrobacterium group</taxon>
        <taxon>Neorhizobium</taxon>
    </lineage>
</organism>
<dbReference type="PANTHER" id="PTHR35901">
    <property type="entry name" value="RIBONUCLEASE VAPC3"/>
    <property type="match status" value="1"/>
</dbReference>
<dbReference type="InterPro" id="IPR002716">
    <property type="entry name" value="PIN_dom"/>
</dbReference>
<dbReference type="RefSeq" id="WP_151042592.1">
    <property type="nucleotide sequence ID" value="NZ_JANFGR010000008.1"/>
</dbReference>
<dbReference type="Pfam" id="PF01850">
    <property type="entry name" value="PIN"/>
    <property type="match status" value="1"/>
</dbReference>
<dbReference type="Proteomes" id="UP000386575">
    <property type="component" value="Unassembled WGS sequence"/>
</dbReference>
<dbReference type="Gene3D" id="3.40.50.1010">
    <property type="entry name" value="5'-nuclease"/>
    <property type="match status" value="1"/>
</dbReference>